<dbReference type="InterPro" id="IPR001810">
    <property type="entry name" value="F-box_dom"/>
</dbReference>
<dbReference type="InterPro" id="IPR036047">
    <property type="entry name" value="F-box-like_dom_sf"/>
</dbReference>
<dbReference type="InterPro" id="IPR050796">
    <property type="entry name" value="SCF_F-box_component"/>
</dbReference>
<dbReference type="InterPro" id="IPR015915">
    <property type="entry name" value="Kelch-typ_b-propeller"/>
</dbReference>
<evidence type="ECO:0000313" key="2">
    <source>
        <dbReference type="Proteomes" id="UP000813463"/>
    </source>
</evidence>
<proteinExistence type="predicted"/>
<reference evidence="2" key="1">
    <citation type="journal article" date="2021" name="Nat. Commun.">
        <title>Genomic analyses provide insights into spinach domestication and the genetic basis of agronomic traits.</title>
        <authorList>
            <person name="Cai X."/>
            <person name="Sun X."/>
            <person name="Xu C."/>
            <person name="Sun H."/>
            <person name="Wang X."/>
            <person name="Ge C."/>
            <person name="Zhang Z."/>
            <person name="Wang Q."/>
            <person name="Fei Z."/>
            <person name="Jiao C."/>
            <person name="Wang Q."/>
        </authorList>
    </citation>
    <scope>NUCLEOTIDE SEQUENCE [LARGE SCALE GENOMIC DNA]</scope>
    <source>
        <strain evidence="2">cv. Varoflay</strain>
    </source>
</reference>
<evidence type="ECO:0000259" key="1">
    <source>
        <dbReference type="PROSITE" id="PS50181"/>
    </source>
</evidence>
<organism evidence="2 3">
    <name type="scientific">Spinacia oleracea</name>
    <name type="common">Spinach</name>
    <dbReference type="NCBI Taxonomy" id="3562"/>
    <lineage>
        <taxon>Eukaryota</taxon>
        <taxon>Viridiplantae</taxon>
        <taxon>Streptophyta</taxon>
        <taxon>Embryophyta</taxon>
        <taxon>Tracheophyta</taxon>
        <taxon>Spermatophyta</taxon>
        <taxon>Magnoliopsida</taxon>
        <taxon>eudicotyledons</taxon>
        <taxon>Gunneridae</taxon>
        <taxon>Pentapetalae</taxon>
        <taxon>Caryophyllales</taxon>
        <taxon>Chenopodiaceae</taxon>
        <taxon>Chenopodioideae</taxon>
        <taxon>Anserineae</taxon>
        <taxon>Spinacia</taxon>
    </lineage>
</organism>
<reference evidence="3" key="2">
    <citation type="submission" date="2025-08" db="UniProtKB">
        <authorList>
            <consortium name="RefSeq"/>
        </authorList>
    </citation>
    <scope>IDENTIFICATION</scope>
    <source>
        <tissue evidence="3">Leaf</tissue>
    </source>
</reference>
<name>A0ABM3RGL5_SPIOL</name>
<protein>
    <submittedName>
        <fullName evidence="3">F-box protein At3g07870-like</fullName>
    </submittedName>
</protein>
<keyword evidence="2" id="KW-1185">Reference proteome</keyword>
<dbReference type="Gene3D" id="1.20.1280.50">
    <property type="match status" value="1"/>
</dbReference>
<dbReference type="PANTHER" id="PTHR31672">
    <property type="entry name" value="BNACNNG10540D PROTEIN"/>
    <property type="match status" value="1"/>
</dbReference>
<dbReference type="Pfam" id="PF07734">
    <property type="entry name" value="FBA_1"/>
    <property type="match status" value="1"/>
</dbReference>
<dbReference type="GeneID" id="130469450"/>
<dbReference type="PANTHER" id="PTHR31672:SF13">
    <property type="entry name" value="F-BOX PROTEIN CPR30-LIKE"/>
    <property type="match status" value="1"/>
</dbReference>
<dbReference type="InterPro" id="IPR006527">
    <property type="entry name" value="F-box-assoc_dom_typ1"/>
</dbReference>
<dbReference type="Proteomes" id="UP000813463">
    <property type="component" value="Chromosome 3"/>
</dbReference>
<dbReference type="RefSeq" id="XP_056694753.1">
    <property type="nucleotide sequence ID" value="XM_056838775.1"/>
</dbReference>
<feature type="domain" description="F-box" evidence="1">
    <location>
        <begin position="36"/>
        <end position="82"/>
    </location>
</feature>
<dbReference type="InterPro" id="IPR017451">
    <property type="entry name" value="F-box-assoc_interact_dom"/>
</dbReference>
<dbReference type="NCBIfam" id="TIGR01640">
    <property type="entry name" value="F_box_assoc_1"/>
    <property type="match status" value="1"/>
</dbReference>
<gene>
    <name evidence="3" type="primary">LOC130469450</name>
</gene>
<dbReference type="Pfam" id="PF00646">
    <property type="entry name" value="F-box"/>
    <property type="match status" value="1"/>
</dbReference>
<dbReference type="SUPFAM" id="SSF117281">
    <property type="entry name" value="Kelch motif"/>
    <property type="match status" value="1"/>
</dbReference>
<dbReference type="PROSITE" id="PS50181">
    <property type="entry name" value="FBOX"/>
    <property type="match status" value="1"/>
</dbReference>
<accession>A0ABM3RGL5</accession>
<sequence>MADKSPDHVGCLSMYRTLFRKVLPLNSKQKKNSVTSFCTGRLPLELESNILERIPVEPLLCLNCVCKRWRDEIKSPYFIKSHTGQFQIHNANSTSFILFSRSHLYSTNFHNNSTTLKLKKLVRNFIPSYFTMVGSCNGLLCFKRVDLNNIRLLVCNPITGTTLNNVIVPNCGNYSWHHMIGFGYNCMSDDYKIFYSFPLGDGHVVSEGIQPAKSWVYSFKKNSWKRIQPPPHSYNLSLRMVTSNNVLYWIGVKPNTYDNCIFGFDLETEEYHEIIMPDFCLSPYELVNLRGCLHFVNYRLNCVYAYEPVFKLLEIQEYTMDIWVLKNYGSNREWVKLIDRLSLKQAIETELEHNRNLENPQSRSVYSYCHPLPYAYSEDESEILIGLSKHIKAFVCCDLHNGKLKRVDINGALNDWKYGYEGMPWTASLVSISSSTC</sequence>
<dbReference type="SUPFAM" id="SSF81383">
    <property type="entry name" value="F-box domain"/>
    <property type="match status" value="1"/>
</dbReference>
<evidence type="ECO:0000313" key="3">
    <source>
        <dbReference type="RefSeq" id="XP_056694753.1"/>
    </source>
</evidence>